<organism evidence="2">
    <name type="scientific">Cryptosporidium hominis</name>
    <dbReference type="NCBI Taxonomy" id="237895"/>
    <lineage>
        <taxon>Eukaryota</taxon>
        <taxon>Sar</taxon>
        <taxon>Alveolata</taxon>
        <taxon>Apicomplexa</taxon>
        <taxon>Conoidasida</taxon>
        <taxon>Coccidia</taxon>
        <taxon>Eucoccidiorida</taxon>
        <taxon>Eimeriorina</taxon>
        <taxon>Cryptosporidiidae</taxon>
        <taxon>Cryptosporidium</taxon>
    </lineage>
</organism>
<dbReference type="VEuPathDB" id="CryptoDB:CHUDEA2_new_04"/>
<dbReference type="EMBL" id="JTAI01000039">
    <property type="protein sequence ID" value="PPS95124.1"/>
    <property type="molecule type" value="Genomic_DNA"/>
</dbReference>
<feature type="signal peptide" evidence="1">
    <location>
        <begin position="1"/>
        <end position="23"/>
    </location>
</feature>
<evidence type="ECO:0000313" key="3">
    <source>
        <dbReference type="EMBL" id="PPS95124.1"/>
    </source>
</evidence>
<evidence type="ECO:0000313" key="4">
    <source>
        <dbReference type="Proteomes" id="UP001429100"/>
    </source>
</evidence>
<dbReference type="EMBL" id="LN877948">
    <property type="protein sequence ID" value="CUV04609.1"/>
    <property type="molecule type" value="Genomic_DNA"/>
</dbReference>
<dbReference type="VEuPathDB" id="CryptoDB:ChTU502y2012_366g0165"/>
<reference evidence="3 4" key="1">
    <citation type="submission" date="2014-11" db="EMBL/GenBank/DDBJ databases">
        <title>Comparative genomic analysis of Cryptosporidium hominis reveals occurrence of genetic recombination in virulent subtypes.</title>
        <authorList>
            <person name="Guo Y."/>
            <person name="Tang K."/>
            <person name="Frace M."/>
            <person name="Li N."/>
            <person name="Roellig D.M."/>
            <person name="Sammons S."/>
            <person name="Knipe K."/>
            <person name="Rowe L."/>
            <person name="Feng Y."/>
            <person name="Xiao L."/>
        </authorList>
    </citation>
    <scope>NUCLEOTIDE SEQUENCE [LARGE SCALE GENOMIC DNA]</scope>
    <source>
        <strain evidence="3">30976</strain>
    </source>
</reference>
<name>A0A0S4TBM2_CRYHO</name>
<sequence length="217" mass="24430">MKVESTFILLIFTLNFLTSYCSLRNTNGNGNKLIEILEPKEMNNVTSALRIFPFVYYGYISRLSLSNLDSNIVERRLEELYPFLQKIACTALNCLMIFNPIPGSAMTVSALSWILSFSTLSNSVLPYLLQYATGLPQALFFSLQISEFQIITSPVSLVKEGDIFGKLISHKDEDNAIHDLLVSPCDGVLQYVWPNVSTPTVAFMLIARIQCNLKIQR</sequence>
<dbReference type="Proteomes" id="UP001429100">
    <property type="component" value="Unassembled WGS sequence"/>
</dbReference>
<reference evidence="2" key="2">
    <citation type="submission" date="2015-08" db="EMBL/GenBank/DDBJ databases">
        <authorList>
            <person name="Babu N.S."/>
            <person name="Beckwith C.J."/>
            <person name="Beseler K.G."/>
            <person name="Brison A."/>
            <person name="Carone J.V."/>
            <person name="Caskin T.P."/>
            <person name="Diamond M."/>
            <person name="Durham M.E."/>
            <person name="Foxe J.M."/>
            <person name="Go M."/>
            <person name="Henderson B.A."/>
            <person name="Jones I.B."/>
            <person name="McGettigan J.A."/>
            <person name="Micheletti S.J."/>
            <person name="Nasrallah M.E."/>
            <person name="Ortiz D."/>
            <person name="Piller C.R."/>
            <person name="Privatt S.R."/>
            <person name="Schneider S.L."/>
            <person name="Sharp S."/>
            <person name="Smith T.C."/>
            <person name="Stanton J.D."/>
            <person name="Ullery H.E."/>
            <person name="Wilson R.J."/>
            <person name="Serrano M.G."/>
            <person name="Buck G."/>
            <person name="Lee V."/>
            <person name="Wang Y."/>
            <person name="Carvalho R."/>
            <person name="Voegtly L."/>
            <person name="Shi R."/>
            <person name="Duckworth R."/>
            <person name="Johnson A."/>
            <person name="Loviza R."/>
            <person name="Walstead R."/>
            <person name="Shah Z."/>
            <person name="Kiflezghi M."/>
            <person name="Wade K."/>
            <person name="Ball S.L."/>
            <person name="Bradley K.W."/>
            <person name="Asai D.J."/>
            <person name="Bowman C.A."/>
            <person name="Russell D.A."/>
            <person name="Pope W.H."/>
            <person name="Jacobs-Sera D."/>
            <person name="Hendrix R.W."/>
            <person name="Hatfull G.F."/>
        </authorList>
    </citation>
    <scope>NUCLEOTIDE SEQUENCE [LARGE SCALE GENOMIC DNA]</scope>
</reference>
<gene>
    <name evidence="2" type="ORF">CHUDEA2_new_04</name>
    <name evidence="3" type="ORF">GY17_00002206</name>
</gene>
<proteinExistence type="predicted"/>
<keyword evidence="4" id="KW-1185">Reference proteome</keyword>
<protein>
    <submittedName>
        <fullName evidence="2">Uncharacterized protein</fullName>
    </submittedName>
</protein>
<reference evidence="3 4" key="3">
    <citation type="submission" date="2017-10" db="EMBL/GenBank/DDBJ databases">
        <title>Consistent, comparative and evidence-based genome annotation and re-annotation for the closely-related species, Cryptosporidium parvum, C. hominis and C. tyzzeri.</title>
        <authorList>
            <person name="Baptista R.P."/>
            <person name="Li Y."/>
            <person name="Sateriale A."/>
            <person name="Striepen B."/>
            <person name="Kissinger J.C."/>
        </authorList>
    </citation>
    <scope>NUCLEOTIDE SEQUENCE [LARGE SCALE GENOMIC DNA]</scope>
    <source>
        <strain evidence="3">30976</strain>
    </source>
</reference>
<keyword evidence="1" id="KW-0732">Signal</keyword>
<evidence type="ECO:0000313" key="2">
    <source>
        <dbReference type="EMBL" id="CUV04609.1"/>
    </source>
</evidence>
<dbReference type="OrthoDB" id="341449at2759"/>
<dbReference type="VEuPathDB" id="CryptoDB:GY17_00002206"/>
<dbReference type="AlphaFoldDB" id="A0A0S4TBM2"/>
<feature type="chain" id="PRO_5006627660" evidence="1">
    <location>
        <begin position="24"/>
        <end position="217"/>
    </location>
</feature>
<dbReference type="Proteomes" id="UP000199752">
    <property type="component" value="Chromosome 2"/>
</dbReference>
<evidence type="ECO:0000256" key="1">
    <source>
        <dbReference type="SAM" id="SignalP"/>
    </source>
</evidence>
<accession>A0A0S4TBM2</accession>